<gene>
    <name evidence="2" type="ORF">BRAN1462_LOCUS56667</name>
</gene>
<name>A0A7S2VM60_9DINO</name>
<sequence length="408" mass="44738">MVWVGFLSSVVAASAAVAAAGGGNVDDTCPVEREEASALQVVAQTLGQTGGNCMPGCSECAGNQFACTCPTNCNQKCYKPVRCGNRGLKTDGHCTPFYFRPDMFPNCQGTAPYFGSGAIVPTGEYQVYKTSNPDQKWVVHACDHAGIQTDCKGDIGYLEYFSGHTKDYGCPIGVQGIDHNSCSFKHPAGVMFGQYSCGWWRAYDNGWDASALKFVGKTFKCNLPGGRQPIPPKSNCYYPGTAVTEGGLMGPPGGNSWFSQLVYALRNCKRCTQWEGALKNPFTDNPKYSTFFMGTVMPWVCNVHPNGGAEYVFPYTVKKDPNHGNKYIDCYCDNEPAAGRTDHPLEPSWHMGLLYCALVKNSKFMDCVLITFEKGDWSKAKCTLYECGGYSKTTDVFQLTRDDWHNWA</sequence>
<evidence type="ECO:0008006" key="3">
    <source>
        <dbReference type="Google" id="ProtNLM"/>
    </source>
</evidence>
<feature type="chain" id="PRO_5030841804" description="Cellulase" evidence="1">
    <location>
        <begin position="16"/>
        <end position="408"/>
    </location>
</feature>
<protein>
    <recommendedName>
        <fullName evidence="3">Cellulase</fullName>
    </recommendedName>
</protein>
<evidence type="ECO:0000256" key="1">
    <source>
        <dbReference type="SAM" id="SignalP"/>
    </source>
</evidence>
<dbReference type="AlphaFoldDB" id="A0A7S2VM60"/>
<organism evidence="2">
    <name type="scientific">Zooxanthella nutricula</name>
    <dbReference type="NCBI Taxonomy" id="1333877"/>
    <lineage>
        <taxon>Eukaryota</taxon>
        <taxon>Sar</taxon>
        <taxon>Alveolata</taxon>
        <taxon>Dinophyceae</taxon>
        <taxon>Peridiniales</taxon>
        <taxon>Peridiniales incertae sedis</taxon>
        <taxon>Zooxanthella</taxon>
    </lineage>
</organism>
<dbReference type="EMBL" id="HBGW01089313">
    <property type="protein sequence ID" value="CAD9638845.1"/>
    <property type="molecule type" value="Transcribed_RNA"/>
</dbReference>
<keyword evidence="1" id="KW-0732">Signal</keyword>
<reference evidence="2" key="1">
    <citation type="submission" date="2021-01" db="EMBL/GenBank/DDBJ databases">
        <authorList>
            <person name="Corre E."/>
            <person name="Pelletier E."/>
            <person name="Niang G."/>
            <person name="Scheremetjew M."/>
            <person name="Finn R."/>
            <person name="Kale V."/>
            <person name="Holt S."/>
            <person name="Cochrane G."/>
            <person name="Meng A."/>
            <person name="Brown T."/>
            <person name="Cohen L."/>
        </authorList>
    </citation>
    <scope>NUCLEOTIDE SEQUENCE</scope>
    <source>
        <strain evidence="2">RCC3387</strain>
    </source>
</reference>
<evidence type="ECO:0000313" key="2">
    <source>
        <dbReference type="EMBL" id="CAD9638845.1"/>
    </source>
</evidence>
<accession>A0A7S2VM60</accession>
<proteinExistence type="predicted"/>
<feature type="signal peptide" evidence="1">
    <location>
        <begin position="1"/>
        <end position="15"/>
    </location>
</feature>